<sequence length="115" mass="12324">MSETGNTPSGVKQKGFFSKLASGDFGLAKTYWLYGVLVGLIVNAVTRAIPSVGILAVVLAVTIVYQALALLGIWRAADRYQGRKVWAILAKIATVLGWLGVLTSAWVLVEILAYL</sequence>
<proteinExistence type="predicted"/>
<dbReference type="RefSeq" id="WP_217650403.1">
    <property type="nucleotide sequence ID" value="NZ_FRAQ01000001.1"/>
</dbReference>
<keyword evidence="1" id="KW-0812">Transmembrane</keyword>
<feature type="transmembrane region" description="Helical" evidence="1">
    <location>
        <begin position="86"/>
        <end position="109"/>
    </location>
</feature>
<keyword evidence="1" id="KW-0472">Membrane</keyword>
<dbReference type="Proteomes" id="UP000184497">
    <property type="component" value="Unassembled WGS sequence"/>
</dbReference>
<evidence type="ECO:0000313" key="3">
    <source>
        <dbReference type="Proteomes" id="UP000184497"/>
    </source>
</evidence>
<evidence type="ECO:0000256" key="1">
    <source>
        <dbReference type="SAM" id="Phobius"/>
    </source>
</evidence>
<reference evidence="3" key="1">
    <citation type="submission" date="2016-11" db="EMBL/GenBank/DDBJ databases">
        <authorList>
            <person name="Varghese N."/>
            <person name="Submissions S."/>
        </authorList>
    </citation>
    <scope>NUCLEOTIDE SEQUENCE [LARGE SCALE GENOMIC DNA]</scope>
    <source>
        <strain evidence="3">CGMCC 1.10835</strain>
    </source>
</reference>
<dbReference type="AlphaFoldDB" id="A0A1M6S5Z3"/>
<feature type="transmembrane region" description="Helical" evidence="1">
    <location>
        <begin position="55"/>
        <end position="74"/>
    </location>
</feature>
<keyword evidence="3" id="KW-1185">Reference proteome</keyword>
<keyword evidence="1" id="KW-1133">Transmembrane helix</keyword>
<protein>
    <submittedName>
        <fullName evidence="2">Uncharacterized protein</fullName>
    </submittedName>
</protein>
<dbReference type="EMBL" id="FRAQ01000001">
    <property type="protein sequence ID" value="SHK40121.1"/>
    <property type="molecule type" value="Genomic_DNA"/>
</dbReference>
<accession>A0A1M6S5Z3</accession>
<evidence type="ECO:0000313" key="2">
    <source>
        <dbReference type="EMBL" id="SHK40121.1"/>
    </source>
</evidence>
<dbReference type="STRING" id="564117.SAMN05216369_1861"/>
<feature type="transmembrane region" description="Helical" evidence="1">
    <location>
        <begin position="31"/>
        <end position="49"/>
    </location>
</feature>
<gene>
    <name evidence="2" type="ORF">SAMN05216369_1861</name>
</gene>
<organism evidence="2 3">
    <name type="scientific">Marinobacter antarcticus</name>
    <dbReference type="NCBI Taxonomy" id="564117"/>
    <lineage>
        <taxon>Bacteria</taxon>
        <taxon>Pseudomonadati</taxon>
        <taxon>Pseudomonadota</taxon>
        <taxon>Gammaproteobacteria</taxon>
        <taxon>Pseudomonadales</taxon>
        <taxon>Marinobacteraceae</taxon>
        <taxon>Marinobacter</taxon>
    </lineage>
</organism>
<name>A0A1M6S5Z3_9GAMM</name>